<dbReference type="OrthoDB" id="6058at2"/>
<feature type="compositionally biased region" description="Low complexity" evidence="1">
    <location>
        <begin position="125"/>
        <end position="134"/>
    </location>
</feature>
<accession>A0A5B8U302</accession>
<evidence type="ECO:0000313" key="4">
    <source>
        <dbReference type="Proteomes" id="UP000321805"/>
    </source>
</evidence>
<feature type="compositionally biased region" description="Low complexity" evidence="1">
    <location>
        <begin position="104"/>
        <end position="114"/>
    </location>
</feature>
<feature type="compositionally biased region" description="Basic residues" evidence="1">
    <location>
        <begin position="115"/>
        <end position="124"/>
    </location>
</feature>
<dbReference type="EMBL" id="CP042430">
    <property type="protein sequence ID" value="QEC47311.1"/>
    <property type="molecule type" value="Genomic_DNA"/>
</dbReference>
<protein>
    <submittedName>
        <fullName evidence="3">Cupin domain-containing protein</fullName>
    </submittedName>
</protein>
<evidence type="ECO:0000259" key="2">
    <source>
        <dbReference type="Pfam" id="PF07883"/>
    </source>
</evidence>
<dbReference type="CDD" id="cd02208">
    <property type="entry name" value="cupin_RmlC-like"/>
    <property type="match status" value="1"/>
</dbReference>
<dbReference type="Pfam" id="PF07883">
    <property type="entry name" value="Cupin_2"/>
    <property type="match status" value="1"/>
</dbReference>
<dbReference type="InterPro" id="IPR013096">
    <property type="entry name" value="Cupin_2"/>
</dbReference>
<dbReference type="SUPFAM" id="SSF51182">
    <property type="entry name" value="RmlC-like cupins"/>
    <property type="match status" value="1"/>
</dbReference>
<organism evidence="3 4">
    <name type="scientific">Baekduia soli</name>
    <dbReference type="NCBI Taxonomy" id="496014"/>
    <lineage>
        <taxon>Bacteria</taxon>
        <taxon>Bacillati</taxon>
        <taxon>Actinomycetota</taxon>
        <taxon>Thermoleophilia</taxon>
        <taxon>Solirubrobacterales</taxon>
        <taxon>Baekduiaceae</taxon>
        <taxon>Baekduia</taxon>
    </lineage>
</organism>
<evidence type="ECO:0000313" key="3">
    <source>
        <dbReference type="EMBL" id="QEC47311.1"/>
    </source>
</evidence>
<sequence length="134" mass="14002">MAQTSHPPAGPASEVAPGPGCGLPHPVYAVANLDDPGQGPGFRKVRGELGVTVFGINAIVLPQGHTTNRHWHDRQEEVCFVHRGRARIAFGDGTSHVLEPGGLAATSAATAARRTPPRRSRRAPRAPGRATAPS</sequence>
<dbReference type="InterPro" id="IPR011051">
    <property type="entry name" value="RmlC_Cupin_sf"/>
</dbReference>
<feature type="region of interest" description="Disordered" evidence="1">
    <location>
        <begin position="101"/>
        <end position="134"/>
    </location>
</feature>
<gene>
    <name evidence="3" type="ORF">FSW04_06735</name>
</gene>
<dbReference type="Proteomes" id="UP000321805">
    <property type="component" value="Chromosome"/>
</dbReference>
<dbReference type="InterPro" id="IPR014710">
    <property type="entry name" value="RmlC-like_jellyroll"/>
</dbReference>
<feature type="region of interest" description="Disordered" evidence="1">
    <location>
        <begin position="1"/>
        <end position="20"/>
    </location>
</feature>
<name>A0A5B8U302_9ACTN</name>
<dbReference type="RefSeq" id="WP_146917621.1">
    <property type="nucleotide sequence ID" value="NZ_CP042430.1"/>
</dbReference>
<evidence type="ECO:0000256" key="1">
    <source>
        <dbReference type="SAM" id="MobiDB-lite"/>
    </source>
</evidence>
<feature type="domain" description="Cupin type-2" evidence="2">
    <location>
        <begin position="60"/>
        <end position="106"/>
    </location>
</feature>
<keyword evidence="4" id="KW-1185">Reference proteome</keyword>
<dbReference type="AlphaFoldDB" id="A0A5B8U302"/>
<proteinExistence type="predicted"/>
<dbReference type="Gene3D" id="2.60.120.10">
    <property type="entry name" value="Jelly Rolls"/>
    <property type="match status" value="1"/>
</dbReference>
<reference evidence="3 4" key="1">
    <citation type="journal article" date="2018" name="J. Microbiol.">
        <title>Baekduia soli gen. nov., sp. nov., a novel bacterium isolated from the soil of Baekdu Mountain and proposal of a novel family name, Baekduiaceae fam. nov.</title>
        <authorList>
            <person name="An D.S."/>
            <person name="Siddiqi M.Z."/>
            <person name="Kim K.H."/>
            <person name="Yu H.S."/>
            <person name="Im W.T."/>
        </authorList>
    </citation>
    <scope>NUCLEOTIDE SEQUENCE [LARGE SCALE GENOMIC DNA]</scope>
    <source>
        <strain evidence="3 4">BR7-21</strain>
    </source>
</reference>
<dbReference type="KEGG" id="bsol:FSW04_06735"/>